<evidence type="ECO:0000313" key="4">
    <source>
        <dbReference type="Proteomes" id="UP000228680"/>
    </source>
</evidence>
<dbReference type="EMBL" id="PCGR01000004">
    <property type="protein sequence ID" value="PJK16019.1"/>
    <property type="molecule type" value="Genomic_DNA"/>
</dbReference>
<feature type="domain" description="Activator of Hsp90 ATPase homologue 1/2-like C-terminal" evidence="2">
    <location>
        <begin position="17"/>
        <end position="156"/>
    </location>
</feature>
<evidence type="ECO:0000259" key="2">
    <source>
        <dbReference type="Pfam" id="PF08327"/>
    </source>
</evidence>
<dbReference type="InterPro" id="IPR023393">
    <property type="entry name" value="START-like_dom_sf"/>
</dbReference>
<reference evidence="3 4" key="1">
    <citation type="submission" date="2017-10" db="EMBL/GenBank/DDBJ databases">
        <title>Draft genome of Chryseomicrobium casticus sp. nov.</title>
        <authorList>
            <person name="Chakraborty R."/>
            <person name="Saha T."/>
        </authorList>
    </citation>
    <scope>NUCLEOTIDE SEQUENCE [LARGE SCALE GENOMIC DNA]</scope>
    <source>
        <strain evidence="3 4">ET03</strain>
    </source>
</reference>
<dbReference type="Proteomes" id="UP000228680">
    <property type="component" value="Unassembled WGS sequence"/>
</dbReference>
<dbReference type="SUPFAM" id="SSF55961">
    <property type="entry name" value="Bet v1-like"/>
    <property type="match status" value="1"/>
</dbReference>
<proteinExistence type="inferred from homology"/>
<comment type="similarity">
    <text evidence="1">Belongs to the AHA1 family.</text>
</comment>
<comment type="caution">
    <text evidence="3">The sequence shown here is derived from an EMBL/GenBank/DDBJ whole genome shotgun (WGS) entry which is preliminary data.</text>
</comment>
<dbReference type="Gene3D" id="3.30.530.20">
    <property type="match status" value="1"/>
</dbReference>
<name>A0A2M9EXS8_9BACL</name>
<dbReference type="RefSeq" id="WP_100354424.1">
    <property type="nucleotide sequence ID" value="NZ_PCGR01000004.1"/>
</dbReference>
<organism evidence="3 4">
    <name type="scientific">Chryseomicrobium excrementi</name>
    <dbReference type="NCBI Taxonomy" id="2041346"/>
    <lineage>
        <taxon>Bacteria</taxon>
        <taxon>Bacillati</taxon>
        <taxon>Bacillota</taxon>
        <taxon>Bacilli</taxon>
        <taxon>Bacillales</taxon>
        <taxon>Caryophanaceae</taxon>
        <taxon>Chryseomicrobium</taxon>
    </lineage>
</organism>
<dbReference type="InterPro" id="IPR013538">
    <property type="entry name" value="ASHA1/2-like_C"/>
</dbReference>
<sequence length="159" mass="18169">MEEFIPRIDKAARHIQASPERLFGACMDPEQFIKWLPPEGMTGVIEEFHPHEGGTFRIRLTYTVTDADYGKSGEHTDISTGRFIEIVPPERFVQTVVFQSDDPQYAGEMRQTWTFESQGDGTLVSVRSEHVPPGIRQEDHLIGMNSTLENLEKYVENKD</sequence>
<dbReference type="Pfam" id="PF08327">
    <property type="entry name" value="AHSA1"/>
    <property type="match status" value="1"/>
</dbReference>
<evidence type="ECO:0000313" key="3">
    <source>
        <dbReference type="EMBL" id="PJK16019.1"/>
    </source>
</evidence>
<gene>
    <name evidence="3" type="ORF">CQS04_12355</name>
</gene>
<protein>
    <submittedName>
        <fullName evidence="3">ATPase</fullName>
    </submittedName>
</protein>
<dbReference type="AlphaFoldDB" id="A0A2M9EXS8"/>
<evidence type="ECO:0000256" key="1">
    <source>
        <dbReference type="ARBA" id="ARBA00006817"/>
    </source>
</evidence>
<keyword evidence="4" id="KW-1185">Reference proteome</keyword>
<dbReference type="OrthoDB" id="9786557at2"/>
<accession>A0A2M9EXS8</accession>